<dbReference type="EMBL" id="CP073721">
    <property type="protein sequence ID" value="UWZ40575.1"/>
    <property type="molecule type" value="Genomic_DNA"/>
</dbReference>
<dbReference type="InterPro" id="IPR029063">
    <property type="entry name" value="SAM-dependent_MTases_sf"/>
</dbReference>
<organism evidence="2 3">
    <name type="scientific">Dactylosporangium roseum</name>
    <dbReference type="NCBI Taxonomy" id="47989"/>
    <lineage>
        <taxon>Bacteria</taxon>
        <taxon>Bacillati</taxon>
        <taxon>Actinomycetota</taxon>
        <taxon>Actinomycetes</taxon>
        <taxon>Micromonosporales</taxon>
        <taxon>Micromonosporaceae</taxon>
        <taxon>Dactylosporangium</taxon>
    </lineage>
</organism>
<dbReference type="Gene3D" id="3.40.50.150">
    <property type="entry name" value="Vaccinia Virus protein VP39"/>
    <property type="match status" value="1"/>
</dbReference>
<dbReference type="Proteomes" id="UP001058271">
    <property type="component" value="Chromosome"/>
</dbReference>
<evidence type="ECO:0000259" key="1">
    <source>
        <dbReference type="Pfam" id="PF13649"/>
    </source>
</evidence>
<dbReference type="GO" id="GO:0008168">
    <property type="term" value="F:methyltransferase activity"/>
    <property type="evidence" value="ECO:0007669"/>
    <property type="project" value="UniProtKB-KW"/>
</dbReference>
<keyword evidence="2" id="KW-0808">Transferase</keyword>
<name>A0ABY5ZHY9_9ACTN</name>
<keyword evidence="3" id="KW-1185">Reference proteome</keyword>
<dbReference type="Pfam" id="PF13649">
    <property type="entry name" value="Methyltransf_25"/>
    <property type="match status" value="1"/>
</dbReference>
<reference evidence="2" key="1">
    <citation type="submission" date="2021-04" db="EMBL/GenBank/DDBJ databases">
        <title>Biosynthetic gene clusters of Dactylosporangioum roseum.</title>
        <authorList>
            <person name="Hartkoorn R.C."/>
            <person name="Beaudoing E."/>
            <person name="Hot D."/>
            <person name="Moureu S."/>
        </authorList>
    </citation>
    <scope>NUCLEOTIDE SEQUENCE</scope>
    <source>
        <strain evidence="2">NRRL B-16295</strain>
    </source>
</reference>
<dbReference type="CDD" id="cd02440">
    <property type="entry name" value="AdoMet_MTases"/>
    <property type="match status" value="1"/>
</dbReference>
<evidence type="ECO:0000313" key="3">
    <source>
        <dbReference type="Proteomes" id="UP001058271"/>
    </source>
</evidence>
<dbReference type="GO" id="GO:0032259">
    <property type="term" value="P:methylation"/>
    <property type="evidence" value="ECO:0007669"/>
    <property type="project" value="UniProtKB-KW"/>
</dbReference>
<sequence>MRGEVVVSIDEAVLALDERSQLDFVLALRQRWADTVYPALREQYVRAAGGASGESLEEATRIVHTLPLYPWFSWMERAQQKILWRTAGDAALRREQKLRALFAEPPAEPTGELVLHPGLELPDWYTGVDIHLQPGGVWGDDLSAYVYELGARIVMLRDNDDYRFHRLFVETALPDTAERVVDIGCGFGKSTRPLVDRYPGAEVIGVDLSAPVLRLAHLEAERLGKKIRFLQRDGADTGLESGSMDLVTGTMVLHELPSDVIVRAIAEAARLLRPGGSLRFLEFWPTGEPFRDVTVYEHAERNNEPYFRDLFATDVLSACAEHGLVGARWVRFDERAKGLLPDGYEPRNEWHFPWTVLCAEKAG</sequence>
<dbReference type="InterPro" id="IPR041698">
    <property type="entry name" value="Methyltransf_25"/>
</dbReference>
<evidence type="ECO:0000313" key="2">
    <source>
        <dbReference type="EMBL" id="UWZ40575.1"/>
    </source>
</evidence>
<proteinExistence type="predicted"/>
<dbReference type="PANTHER" id="PTHR42912">
    <property type="entry name" value="METHYLTRANSFERASE"/>
    <property type="match status" value="1"/>
</dbReference>
<keyword evidence="2" id="KW-0489">Methyltransferase</keyword>
<feature type="domain" description="Methyltransferase" evidence="1">
    <location>
        <begin position="180"/>
        <end position="276"/>
    </location>
</feature>
<dbReference type="PANTHER" id="PTHR42912:SF93">
    <property type="entry name" value="N6-ADENOSINE-METHYLTRANSFERASE TMT1A"/>
    <property type="match status" value="1"/>
</dbReference>
<protein>
    <submittedName>
        <fullName evidence="2">Class I SAM-dependent methyltransferase</fullName>
    </submittedName>
</protein>
<dbReference type="SUPFAM" id="SSF53335">
    <property type="entry name" value="S-adenosyl-L-methionine-dependent methyltransferases"/>
    <property type="match status" value="1"/>
</dbReference>
<dbReference type="InterPro" id="IPR050508">
    <property type="entry name" value="Methyltransf_Superfamily"/>
</dbReference>
<gene>
    <name evidence="2" type="ORF">Drose_25210</name>
</gene>
<accession>A0ABY5ZHY9</accession>